<dbReference type="InterPro" id="IPR029058">
    <property type="entry name" value="AB_hydrolase_fold"/>
</dbReference>
<dbReference type="OrthoDB" id="9798884at2"/>
<reference evidence="2 3" key="1">
    <citation type="submission" date="2018-12" db="EMBL/GenBank/DDBJ databases">
        <authorList>
            <person name="Grouzdev D.S."/>
            <person name="Krutkina M.S."/>
        </authorList>
    </citation>
    <scope>NUCLEOTIDE SEQUENCE [LARGE SCALE GENOMIC DNA]</scope>
    <source>
        <strain evidence="2 3">RmlP026</strain>
    </source>
</reference>
<dbReference type="Proteomes" id="UP000290759">
    <property type="component" value="Unassembled WGS sequence"/>
</dbReference>
<dbReference type="SUPFAM" id="SSF53474">
    <property type="entry name" value="alpha/beta-Hydrolases"/>
    <property type="match status" value="1"/>
</dbReference>
<evidence type="ECO:0000313" key="2">
    <source>
        <dbReference type="EMBL" id="RYC33751.1"/>
    </source>
</evidence>
<dbReference type="Gene3D" id="3.40.50.1820">
    <property type="entry name" value="alpha/beta hydrolase"/>
    <property type="match status" value="1"/>
</dbReference>
<reference evidence="2 3" key="2">
    <citation type="submission" date="2019-02" db="EMBL/GenBank/DDBJ databases">
        <title>'Lichenibacterium ramalinii' gen. nov. sp. nov., 'Lichenibacterium minor' gen. nov. sp. nov.</title>
        <authorList>
            <person name="Pankratov T."/>
        </authorList>
    </citation>
    <scope>NUCLEOTIDE SEQUENCE [LARGE SCALE GENOMIC DNA]</scope>
    <source>
        <strain evidence="2 3">RmlP026</strain>
    </source>
</reference>
<evidence type="ECO:0000313" key="3">
    <source>
        <dbReference type="Proteomes" id="UP000290759"/>
    </source>
</evidence>
<sequence>MIPLLVVLAIVVTFAVSVLTACAVAVRSFTGASRAAVGPPPAGFGAGPVSIACRGYVLAGWFAPGSPGRGAVVLMHGLRSDRRALASRMAMLARRGTAVLAVDLRAHGESGGASVTLGRREAEDAAAVLAWLRAAAPGERVGAIGISLGGAALALASRVAPPDALVLESVFPDIDAAIRNRVGLVAGAAARWLTPLLTAVGVGMTGLRAADLRPIEAVARYPGPVLVIGGGSDPLTTPSETRSLFDAAPGDKRLWIVEGAGHVDMASAAGSDYEARVTAFLGLHLDRTVPCA</sequence>
<dbReference type="PANTHER" id="PTHR43358">
    <property type="entry name" value="ALPHA/BETA-HYDROLASE"/>
    <property type="match status" value="1"/>
</dbReference>
<dbReference type="InterPro" id="IPR052920">
    <property type="entry name" value="DNA-binding_regulatory"/>
</dbReference>
<comment type="caution">
    <text evidence="2">The sequence shown here is derived from an EMBL/GenBank/DDBJ whole genome shotgun (WGS) entry which is preliminary data.</text>
</comment>
<proteinExistence type="predicted"/>
<dbReference type="GO" id="GO:0016787">
    <property type="term" value="F:hydrolase activity"/>
    <property type="evidence" value="ECO:0007669"/>
    <property type="project" value="UniProtKB-KW"/>
</dbReference>
<keyword evidence="2" id="KW-0378">Hydrolase</keyword>
<dbReference type="RefSeq" id="WP_129222610.1">
    <property type="nucleotide sequence ID" value="NZ_QYBB01000001.1"/>
</dbReference>
<dbReference type="PANTHER" id="PTHR43358:SF4">
    <property type="entry name" value="ALPHA_BETA HYDROLASE FOLD-1 DOMAIN-CONTAINING PROTEIN"/>
    <property type="match status" value="1"/>
</dbReference>
<feature type="domain" description="AB hydrolase-1" evidence="1">
    <location>
        <begin position="72"/>
        <end position="266"/>
    </location>
</feature>
<dbReference type="AlphaFoldDB" id="A0A4Q2UEK6"/>
<keyword evidence="3" id="KW-1185">Reference proteome</keyword>
<organism evidence="2 3">
    <name type="scientific">Lichenibacterium minor</name>
    <dbReference type="NCBI Taxonomy" id="2316528"/>
    <lineage>
        <taxon>Bacteria</taxon>
        <taxon>Pseudomonadati</taxon>
        <taxon>Pseudomonadota</taxon>
        <taxon>Alphaproteobacteria</taxon>
        <taxon>Hyphomicrobiales</taxon>
        <taxon>Lichenihabitantaceae</taxon>
        <taxon>Lichenibacterium</taxon>
    </lineage>
</organism>
<dbReference type="EMBL" id="QYBB01000001">
    <property type="protein sequence ID" value="RYC33751.1"/>
    <property type="molecule type" value="Genomic_DNA"/>
</dbReference>
<name>A0A4Q2UEK6_9HYPH</name>
<gene>
    <name evidence="2" type="ORF">D3273_00400</name>
</gene>
<evidence type="ECO:0000259" key="1">
    <source>
        <dbReference type="Pfam" id="PF12697"/>
    </source>
</evidence>
<dbReference type="InterPro" id="IPR000073">
    <property type="entry name" value="AB_hydrolase_1"/>
</dbReference>
<protein>
    <submittedName>
        <fullName evidence="2">Alpha/beta fold hydrolase</fullName>
    </submittedName>
</protein>
<dbReference type="Pfam" id="PF12697">
    <property type="entry name" value="Abhydrolase_6"/>
    <property type="match status" value="1"/>
</dbReference>
<accession>A0A4Q2UEK6</accession>